<comment type="caution">
    <text evidence="2">The sequence shown here is derived from an EMBL/GenBank/DDBJ whole genome shotgun (WGS) entry which is preliminary data.</text>
</comment>
<evidence type="ECO:0000256" key="1">
    <source>
        <dbReference type="SAM" id="MobiDB-lite"/>
    </source>
</evidence>
<proteinExistence type="predicted"/>
<evidence type="ECO:0000313" key="3">
    <source>
        <dbReference type="Proteomes" id="UP001403094"/>
    </source>
</evidence>
<protein>
    <submittedName>
        <fullName evidence="2">Uncharacterized protein</fullName>
    </submittedName>
</protein>
<keyword evidence="3" id="KW-1185">Reference proteome</keyword>
<feature type="region of interest" description="Disordered" evidence="1">
    <location>
        <begin position="37"/>
        <end position="72"/>
    </location>
</feature>
<dbReference type="EMBL" id="BAAANQ010000003">
    <property type="protein sequence ID" value="GAA2050936.1"/>
    <property type="molecule type" value="Genomic_DNA"/>
</dbReference>
<name>A0ABN2V546_9ACTN</name>
<evidence type="ECO:0000313" key="2">
    <source>
        <dbReference type="EMBL" id="GAA2050936.1"/>
    </source>
</evidence>
<gene>
    <name evidence="2" type="ORF">GCM10009757_23420</name>
</gene>
<reference evidence="2 3" key="1">
    <citation type="journal article" date="2019" name="Int. J. Syst. Evol. Microbiol.">
        <title>The Global Catalogue of Microorganisms (GCM) 10K type strain sequencing project: providing services to taxonomists for standard genome sequencing and annotation.</title>
        <authorList>
            <consortium name="The Broad Institute Genomics Platform"/>
            <consortium name="The Broad Institute Genome Sequencing Center for Infectious Disease"/>
            <person name="Wu L."/>
            <person name="Ma J."/>
        </authorList>
    </citation>
    <scope>NUCLEOTIDE SEQUENCE [LARGE SCALE GENOMIC DNA]</scope>
    <source>
        <strain evidence="2 3">JCM 14549</strain>
    </source>
</reference>
<accession>A0ABN2V546</accession>
<dbReference type="Proteomes" id="UP001403094">
    <property type="component" value="Unassembled WGS sequence"/>
</dbReference>
<sequence>MGPFDAERVQYGDHIVREPPGAVRHIGLVAVTGTAPVEGDGTVRGGEVRADRVPPPVAVGLPGEQHQRLPGAGHLIRDPDLVCGNGELTHPAILPHLRR</sequence>
<organism evidence="2 3">
    <name type="scientific">Streptomyces cheonanensis</name>
    <dbReference type="NCBI Taxonomy" id="312720"/>
    <lineage>
        <taxon>Bacteria</taxon>
        <taxon>Bacillati</taxon>
        <taxon>Actinomycetota</taxon>
        <taxon>Actinomycetes</taxon>
        <taxon>Kitasatosporales</taxon>
        <taxon>Streptomycetaceae</taxon>
        <taxon>Streptomyces</taxon>
    </lineage>
</organism>